<dbReference type="Gene3D" id="2.30.110.10">
    <property type="entry name" value="Electron Transport, Fmn-binding Protein, Chain A"/>
    <property type="match status" value="1"/>
</dbReference>
<dbReference type="PANTHER" id="PTHR34071:SF2">
    <property type="entry name" value="FLAVIN-NUCLEOTIDE-BINDING PROTEIN"/>
    <property type="match status" value="1"/>
</dbReference>
<dbReference type="Pfam" id="PF12900">
    <property type="entry name" value="Pyridox_ox_2"/>
    <property type="match status" value="1"/>
</dbReference>
<dbReference type="InterPro" id="IPR012349">
    <property type="entry name" value="Split_barrel_FMN-bd"/>
</dbReference>
<proteinExistence type="predicted"/>
<accession>A0AAN7YLY2</accession>
<dbReference type="InterPro" id="IPR024747">
    <property type="entry name" value="Pyridox_Oxase-rel"/>
</dbReference>
<sequence length="261" mass="28410">MASSATYPVDERSKGVRLAKRTTYDTDLVHTIINSCPILHVSFNAPNKDTNEPQFPTILPMLGAVGEFGNDEEAHLYLHGSSAARLFRITQNAEIPLCVCGTHVDGYVLALAPFHNSCNYRSAVCFGHGSMVSEPDEVSFALRLITNNSIPARWENSRAPPTKAELTATGILKMRVETASAKVRTGGPSDDRADLTNADVVGRTWTGVVPTYMVLGEPMAGEYNEVKRVPEYLEDWVADVNSLNEQRAVDAVEAKVEGSAK</sequence>
<dbReference type="Proteomes" id="UP001310890">
    <property type="component" value="Unassembled WGS sequence"/>
</dbReference>
<gene>
    <name evidence="1" type="ORF">LTR62_008284</name>
</gene>
<evidence type="ECO:0008006" key="3">
    <source>
        <dbReference type="Google" id="ProtNLM"/>
    </source>
</evidence>
<evidence type="ECO:0000313" key="2">
    <source>
        <dbReference type="Proteomes" id="UP001310890"/>
    </source>
</evidence>
<dbReference type="PANTHER" id="PTHR34071">
    <property type="entry name" value="5-NITROIMIDAZOLE ANTIBIOTICS RESISTANCE PROTEIN, NIMA-FAMILY-RELATED PROTEIN-RELATED"/>
    <property type="match status" value="1"/>
</dbReference>
<organism evidence="1 2">
    <name type="scientific">Meristemomyces frigidus</name>
    <dbReference type="NCBI Taxonomy" id="1508187"/>
    <lineage>
        <taxon>Eukaryota</taxon>
        <taxon>Fungi</taxon>
        <taxon>Dikarya</taxon>
        <taxon>Ascomycota</taxon>
        <taxon>Pezizomycotina</taxon>
        <taxon>Dothideomycetes</taxon>
        <taxon>Dothideomycetidae</taxon>
        <taxon>Mycosphaerellales</taxon>
        <taxon>Teratosphaeriaceae</taxon>
        <taxon>Meristemomyces</taxon>
    </lineage>
</organism>
<evidence type="ECO:0000313" key="1">
    <source>
        <dbReference type="EMBL" id="KAK5108466.1"/>
    </source>
</evidence>
<name>A0AAN7YLY2_9PEZI</name>
<dbReference type="SUPFAM" id="SSF50475">
    <property type="entry name" value="FMN-binding split barrel"/>
    <property type="match status" value="1"/>
</dbReference>
<reference evidence="1" key="1">
    <citation type="submission" date="2023-08" db="EMBL/GenBank/DDBJ databases">
        <title>Black Yeasts Isolated from many extreme environments.</title>
        <authorList>
            <person name="Coleine C."/>
            <person name="Stajich J.E."/>
            <person name="Selbmann L."/>
        </authorList>
    </citation>
    <scope>NUCLEOTIDE SEQUENCE</scope>
    <source>
        <strain evidence="1">CCFEE 5401</strain>
    </source>
</reference>
<protein>
    <recommendedName>
        <fullName evidence="3">Flavin-nucleotide-binding protein</fullName>
    </recommendedName>
</protein>
<dbReference type="AlphaFoldDB" id="A0AAN7YLY2"/>
<dbReference type="EMBL" id="JAVRRL010000085">
    <property type="protein sequence ID" value="KAK5108466.1"/>
    <property type="molecule type" value="Genomic_DNA"/>
</dbReference>
<comment type="caution">
    <text evidence="1">The sequence shown here is derived from an EMBL/GenBank/DDBJ whole genome shotgun (WGS) entry which is preliminary data.</text>
</comment>